<dbReference type="GO" id="GO:0042026">
    <property type="term" value="P:protein refolding"/>
    <property type="evidence" value="ECO:0007669"/>
    <property type="project" value="TreeGrafter"/>
</dbReference>
<dbReference type="CDD" id="cd00498">
    <property type="entry name" value="Hsp33"/>
    <property type="match status" value="1"/>
</dbReference>
<protein>
    <recommendedName>
        <fullName evidence="6">33 kDa chaperonin</fullName>
    </recommendedName>
    <alternativeName>
        <fullName evidence="6">Heat shock protein 33 homolog</fullName>
        <shortName evidence="6">HSP33</shortName>
    </alternativeName>
</protein>
<evidence type="ECO:0000313" key="8">
    <source>
        <dbReference type="Proteomes" id="UP000092377"/>
    </source>
</evidence>
<keyword evidence="2 6" id="KW-0862">Zinc</keyword>
<dbReference type="InterPro" id="IPR016153">
    <property type="entry name" value="Heat_shock_Hsp33_N"/>
</dbReference>
<name>A0A1B8H2B3_9GAMM</name>
<dbReference type="Gene3D" id="1.10.287.480">
    <property type="entry name" value="helix hairpin bin"/>
    <property type="match status" value="1"/>
</dbReference>
<keyword evidence="8" id="KW-1185">Reference proteome</keyword>
<dbReference type="GO" id="GO:0051082">
    <property type="term" value="F:unfolded protein binding"/>
    <property type="evidence" value="ECO:0007669"/>
    <property type="project" value="UniProtKB-UniRule"/>
</dbReference>
<comment type="PTM">
    <text evidence="6">Under oxidizing conditions two disulfide bonds are formed involving the reactive cysteines. Under reducing conditions zinc is bound to the reactive cysteines and the protein is inactive.</text>
</comment>
<evidence type="ECO:0000256" key="3">
    <source>
        <dbReference type="ARBA" id="ARBA00023157"/>
    </source>
</evidence>
<gene>
    <name evidence="6" type="primary">hslO</name>
    <name evidence="7" type="ORF">AYY18_11140</name>
</gene>
<sequence length="296" mass="33037">MSVQHDALHRFLFNKSDIRGELVSASDTLQQILGDHNYPEPVRHLLGELLVCTSLLTATLKFEGDITVQIQGDGPVHLAVINGNHNQQMRGVARMNSDIPAGAGLHELIGKGVMVITITPEKGERYQGIVALEGETLEACLDNYFRQSEQLPTSLFVRVAEHNGKLQAAGMLLQALPASAEARTPEETKAIFSHLLQLTATISPDELFTLDAETILYRLYHEEEVVLYEPAAIRFHCGCSRERCADTLVTLPQEDVAHILQEDGNIDMECEYCGTHHIFNEQDIRDIRHQKEQSLH</sequence>
<dbReference type="Pfam" id="PF01430">
    <property type="entry name" value="HSP33"/>
    <property type="match status" value="1"/>
</dbReference>
<dbReference type="Gene3D" id="3.55.30.10">
    <property type="entry name" value="Hsp33 domain"/>
    <property type="match status" value="1"/>
</dbReference>
<comment type="similarity">
    <text evidence="6">Belongs to the HSP33 family.</text>
</comment>
<dbReference type="HAMAP" id="MF_00117">
    <property type="entry name" value="HslO"/>
    <property type="match status" value="1"/>
</dbReference>
<evidence type="ECO:0000256" key="2">
    <source>
        <dbReference type="ARBA" id="ARBA00022833"/>
    </source>
</evidence>
<feature type="disulfide bond" description="Redox-active" evidence="6">
    <location>
        <begin position="237"/>
        <end position="239"/>
    </location>
</feature>
<dbReference type="AlphaFoldDB" id="A0A1B8H2B3"/>
<dbReference type="OrthoDB" id="9793753at2"/>
<keyword evidence="5 6" id="KW-0676">Redox-active center</keyword>
<dbReference type="PANTHER" id="PTHR30111:SF1">
    <property type="entry name" value="33 KDA CHAPERONIN"/>
    <property type="match status" value="1"/>
</dbReference>
<dbReference type="InterPro" id="IPR023212">
    <property type="entry name" value="Hsp33_helix_hairpin_bin_dom_sf"/>
</dbReference>
<dbReference type="GO" id="GO:0044183">
    <property type="term" value="F:protein folding chaperone"/>
    <property type="evidence" value="ECO:0007669"/>
    <property type="project" value="TreeGrafter"/>
</dbReference>
<feature type="disulfide bond" description="Redox-active" evidence="6">
    <location>
        <begin position="270"/>
        <end position="273"/>
    </location>
</feature>
<dbReference type="SUPFAM" id="SSF118352">
    <property type="entry name" value="HSP33 redox switch-like"/>
    <property type="match status" value="1"/>
</dbReference>
<evidence type="ECO:0000256" key="4">
    <source>
        <dbReference type="ARBA" id="ARBA00023186"/>
    </source>
</evidence>
<comment type="function">
    <text evidence="6">Redox regulated molecular chaperone. Protects both thermally unfolding and oxidatively damaged proteins from irreversible aggregation. Plays an important role in the bacterial defense system toward oxidative stress.</text>
</comment>
<dbReference type="SUPFAM" id="SSF64397">
    <property type="entry name" value="Hsp33 domain"/>
    <property type="match status" value="1"/>
</dbReference>
<evidence type="ECO:0000256" key="1">
    <source>
        <dbReference type="ARBA" id="ARBA00022490"/>
    </source>
</evidence>
<dbReference type="EMBL" id="LZEY01000059">
    <property type="protein sequence ID" value="OBU03203.1"/>
    <property type="molecule type" value="Genomic_DNA"/>
</dbReference>
<organism evidence="7 8">
    <name type="scientific">Morganella psychrotolerans</name>
    <dbReference type="NCBI Taxonomy" id="368603"/>
    <lineage>
        <taxon>Bacteria</taxon>
        <taxon>Pseudomonadati</taxon>
        <taxon>Pseudomonadota</taxon>
        <taxon>Gammaproteobacteria</taxon>
        <taxon>Enterobacterales</taxon>
        <taxon>Morganellaceae</taxon>
        <taxon>Morganella</taxon>
    </lineage>
</organism>
<dbReference type="InterPro" id="IPR000397">
    <property type="entry name" value="Heat_shock_Hsp33"/>
</dbReference>
<dbReference type="GO" id="GO:0005737">
    <property type="term" value="C:cytoplasm"/>
    <property type="evidence" value="ECO:0007669"/>
    <property type="project" value="UniProtKB-SubCell"/>
</dbReference>
<keyword evidence="4 6" id="KW-0143">Chaperone</keyword>
<dbReference type="Proteomes" id="UP000092377">
    <property type="component" value="Unassembled WGS sequence"/>
</dbReference>
<dbReference type="PIRSF" id="PIRSF005261">
    <property type="entry name" value="Heat_shock_Hsp33"/>
    <property type="match status" value="1"/>
</dbReference>
<keyword evidence="3 6" id="KW-1015">Disulfide bond</keyword>
<evidence type="ECO:0000256" key="6">
    <source>
        <dbReference type="HAMAP-Rule" id="MF_00117"/>
    </source>
</evidence>
<dbReference type="InterPro" id="IPR016154">
    <property type="entry name" value="Heat_shock_Hsp33_C"/>
</dbReference>
<dbReference type="RefSeq" id="WP_067405927.1">
    <property type="nucleotide sequence ID" value="NZ_LZEY01000059.1"/>
</dbReference>
<comment type="caution">
    <text evidence="7">The sequence shown here is derived from an EMBL/GenBank/DDBJ whole genome shotgun (WGS) entry which is preliminary data.</text>
</comment>
<dbReference type="NCBIfam" id="NF001033">
    <property type="entry name" value="PRK00114.1"/>
    <property type="match status" value="1"/>
</dbReference>
<comment type="subcellular location">
    <subcellularLocation>
        <location evidence="6">Cytoplasm</location>
    </subcellularLocation>
</comment>
<accession>A0A1B8H2B3</accession>
<evidence type="ECO:0000313" key="7">
    <source>
        <dbReference type="EMBL" id="OBU03203.1"/>
    </source>
</evidence>
<evidence type="ECO:0000256" key="5">
    <source>
        <dbReference type="ARBA" id="ARBA00023284"/>
    </source>
</evidence>
<proteinExistence type="inferred from homology"/>
<reference evidence="8" key="1">
    <citation type="submission" date="2016-06" db="EMBL/GenBank/DDBJ databases">
        <authorList>
            <person name="Butler K."/>
        </authorList>
    </citation>
    <scope>NUCLEOTIDE SEQUENCE [LARGE SCALE GENOMIC DNA]</scope>
    <source>
        <strain evidence="8">GCSL-Mp20</strain>
    </source>
</reference>
<dbReference type="PANTHER" id="PTHR30111">
    <property type="entry name" value="33 KDA CHAPERONIN"/>
    <property type="match status" value="1"/>
</dbReference>
<keyword evidence="1 6" id="KW-0963">Cytoplasm</keyword>
<dbReference type="Gene3D" id="3.90.1280.10">
    <property type="entry name" value="HSP33 redox switch-like"/>
    <property type="match status" value="1"/>
</dbReference>